<dbReference type="Proteomes" id="UP001362999">
    <property type="component" value="Unassembled WGS sequence"/>
</dbReference>
<keyword evidence="3" id="KW-1185">Reference proteome</keyword>
<protein>
    <submittedName>
        <fullName evidence="2">Uncharacterized protein</fullName>
    </submittedName>
</protein>
<name>A0AAW0D5D8_9AGAR</name>
<feature type="region of interest" description="Disordered" evidence="1">
    <location>
        <begin position="183"/>
        <end position="214"/>
    </location>
</feature>
<evidence type="ECO:0000313" key="2">
    <source>
        <dbReference type="EMBL" id="KAK7046597.1"/>
    </source>
</evidence>
<evidence type="ECO:0000313" key="3">
    <source>
        <dbReference type="Proteomes" id="UP001362999"/>
    </source>
</evidence>
<feature type="compositionally biased region" description="Polar residues" evidence="1">
    <location>
        <begin position="190"/>
        <end position="206"/>
    </location>
</feature>
<evidence type="ECO:0000256" key="1">
    <source>
        <dbReference type="SAM" id="MobiDB-lite"/>
    </source>
</evidence>
<organism evidence="2 3">
    <name type="scientific">Favolaschia claudopus</name>
    <dbReference type="NCBI Taxonomy" id="2862362"/>
    <lineage>
        <taxon>Eukaryota</taxon>
        <taxon>Fungi</taxon>
        <taxon>Dikarya</taxon>
        <taxon>Basidiomycota</taxon>
        <taxon>Agaricomycotina</taxon>
        <taxon>Agaricomycetes</taxon>
        <taxon>Agaricomycetidae</taxon>
        <taxon>Agaricales</taxon>
        <taxon>Marasmiineae</taxon>
        <taxon>Mycenaceae</taxon>
        <taxon>Favolaschia</taxon>
    </lineage>
</organism>
<dbReference type="EMBL" id="JAWWNJ010000010">
    <property type="protein sequence ID" value="KAK7046597.1"/>
    <property type="molecule type" value="Genomic_DNA"/>
</dbReference>
<reference evidence="2 3" key="1">
    <citation type="journal article" date="2024" name="J Genomics">
        <title>Draft genome sequencing and assembly of Favolaschia claudopus CIRM-BRFM 2984 isolated from oak limbs.</title>
        <authorList>
            <person name="Navarro D."/>
            <person name="Drula E."/>
            <person name="Chaduli D."/>
            <person name="Cazenave R."/>
            <person name="Ahrendt S."/>
            <person name="Wang J."/>
            <person name="Lipzen A."/>
            <person name="Daum C."/>
            <person name="Barry K."/>
            <person name="Grigoriev I.V."/>
            <person name="Favel A."/>
            <person name="Rosso M.N."/>
            <person name="Martin F."/>
        </authorList>
    </citation>
    <scope>NUCLEOTIDE SEQUENCE [LARGE SCALE GENOMIC DNA]</scope>
    <source>
        <strain evidence="2 3">CIRM-BRFM 2984</strain>
    </source>
</reference>
<dbReference type="AlphaFoldDB" id="A0AAW0D5D8"/>
<accession>A0AAW0D5D8</accession>
<sequence length="476" mass="52786">MRMCLLVDGAMTPQEANTPTDIQWILPEVDAFVTFTIDPVASLSEGAQEVPEAVAACKKLVNKQYAGLIAKWRGIYMPWERYNSCYLRFVQDGEPEGRPEEFILPSMSIPVLPVTRSTHVSGRPPLKPSKCLPWSDCYISISAGACVRTPPSFAVDPPEWKLDREESIRLHFLMADDIEEMEDKQRAFKSKSQAENNIDTTSATSRPTDDDAASAFSAASSSSYCSESSVESAPQEGGDVDADLEAETGNLNELVQDLFSSDSHDKAMITVHFTHDLSKVTELHKRSDYLKEVEVIERIEKELAPPSRIEECRAIKLHNEIKRAKEMDSALYDEQTVDMFMDHDELVGNPPSTGETGPKIPSSEAITLPAPKIQVSIDVADDNLKQIASPRALVTGSALANDSLVPLTKTEEHPLPAQETVSHHSVQLNTEQEARTVHPETIVSKKHRNIIIRVVSKLKKRGKAALHLALKRFRAH</sequence>
<comment type="caution">
    <text evidence="2">The sequence shown here is derived from an EMBL/GenBank/DDBJ whole genome shotgun (WGS) entry which is preliminary data.</text>
</comment>
<gene>
    <name evidence="2" type="ORF">R3P38DRAFT_75970</name>
</gene>
<proteinExistence type="predicted"/>